<proteinExistence type="predicted"/>
<keyword evidence="2" id="KW-1185">Reference proteome</keyword>
<dbReference type="Proteomes" id="UP000467840">
    <property type="component" value="Chromosome 11"/>
</dbReference>
<dbReference type="AlphaFoldDB" id="A0A6A6NAW3"/>
<evidence type="ECO:0000313" key="2">
    <source>
        <dbReference type="Proteomes" id="UP000467840"/>
    </source>
</evidence>
<dbReference type="EMBL" id="JAAGAX010000002">
    <property type="protein sequence ID" value="KAF2322760.1"/>
    <property type="molecule type" value="Genomic_DNA"/>
</dbReference>
<sequence length="188" mass="20854">MDALRHDFKKLQDGIKKYAAENKVAVEKTIEAAVRRLETLMLGFFGEKGKEIINSDSNGVTGKNSLPIPKETLNLQGSSGSVMKSDEQKFEERISGSLKHFNSQPDGNNDQDPTLNLNSSIRDGCLEKESFGIQDVIGINSFDKNIEVLKGMLLGPRLVKICGNKKVVPLAKNVLIKVEDMEVYEEEK</sequence>
<reference evidence="1 2" key="1">
    <citation type="journal article" date="2020" name="Mol. Plant">
        <title>The Chromosome-Based Rubber Tree Genome Provides New Insights into Spurge Genome Evolution and Rubber Biosynthesis.</title>
        <authorList>
            <person name="Liu J."/>
            <person name="Shi C."/>
            <person name="Shi C.C."/>
            <person name="Li W."/>
            <person name="Zhang Q.J."/>
            <person name="Zhang Y."/>
            <person name="Li K."/>
            <person name="Lu H.F."/>
            <person name="Shi C."/>
            <person name="Zhu S.T."/>
            <person name="Xiao Z.Y."/>
            <person name="Nan H."/>
            <person name="Yue Y."/>
            <person name="Zhu X.G."/>
            <person name="Wu Y."/>
            <person name="Hong X.N."/>
            <person name="Fan G.Y."/>
            <person name="Tong Y."/>
            <person name="Zhang D."/>
            <person name="Mao C.L."/>
            <person name="Liu Y.L."/>
            <person name="Hao S.J."/>
            <person name="Liu W.Q."/>
            <person name="Lv M.Q."/>
            <person name="Zhang H.B."/>
            <person name="Liu Y."/>
            <person name="Hu-Tang G.R."/>
            <person name="Wang J.P."/>
            <person name="Wang J.H."/>
            <person name="Sun Y.H."/>
            <person name="Ni S.B."/>
            <person name="Chen W.B."/>
            <person name="Zhang X.C."/>
            <person name="Jiao Y.N."/>
            <person name="Eichler E.E."/>
            <person name="Li G.H."/>
            <person name="Liu X."/>
            <person name="Gao L.Z."/>
        </authorList>
    </citation>
    <scope>NUCLEOTIDE SEQUENCE [LARGE SCALE GENOMIC DNA]</scope>
    <source>
        <strain evidence="2">cv. GT1</strain>
        <tissue evidence="1">Leaf</tissue>
    </source>
</reference>
<name>A0A6A6NAW3_HEVBR</name>
<evidence type="ECO:0000313" key="1">
    <source>
        <dbReference type="EMBL" id="KAF2322760.1"/>
    </source>
</evidence>
<protein>
    <submittedName>
        <fullName evidence="1">Uncharacterized protein</fullName>
    </submittedName>
</protein>
<gene>
    <name evidence="1" type="ORF">GH714_030313</name>
</gene>
<accession>A0A6A6NAW3</accession>
<comment type="caution">
    <text evidence="1">The sequence shown here is derived from an EMBL/GenBank/DDBJ whole genome shotgun (WGS) entry which is preliminary data.</text>
</comment>
<organism evidence="1 2">
    <name type="scientific">Hevea brasiliensis</name>
    <name type="common">Para rubber tree</name>
    <name type="synonym">Siphonia brasiliensis</name>
    <dbReference type="NCBI Taxonomy" id="3981"/>
    <lineage>
        <taxon>Eukaryota</taxon>
        <taxon>Viridiplantae</taxon>
        <taxon>Streptophyta</taxon>
        <taxon>Embryophyta</taxon>
        <taxon>Tracheophyta</taxon>
        <taxon>Spermatophyta</taxon>
        <taxon>Magnoliopsida</taxon>
        <taxon>eudicotyledons</taxon>
        <taxon>Gunneridae</taxon>
        <taxon>Pentapetalae</taxon>
        <taxon>rosids</taxon>
        <taxon>fabids</taxon>
        <taxon>Malpighiales</taxon>
        <taxon>Euphorbiaceae</taxon>
        <taxon>Crotonoideae</taxon>
        <taxon>Micrandreae</taxon>
        <taxon>Hevea</taxon>
    </lineage>
</organism>